<organism evidence="1">
    <name type="scientific">marine sediment metagenome</name>
    <dbReference type="NCBI Taxonomy" id="412755"/>
    <lineage>
        <taxon>unclassified sequences</taxon>
        <taxon>metagenomes</taxon>
        <taxon>ecological metagenomes</taxon>
    </lineage>
</organism>
<reference evidence="1" key="1">
    <citation type="journal article" date="2015" name="Nature">
        <title>Complex archaea that bridge the gap between prokaryotes and eukaryotes.</title>
        <authorList>
            <person name="Spang A."/>
            <person name="Saw J.H."/>
            <person name="Jorgensen S.L."/>
            <person name="Zaremba-Niedzwiedzka K."/>
            <person name="Martijn J."/>
            <person name="Lind A.E."/>
            <person name="van Eijk R."/>
            <person name="Schleper C."/>
            <person name="Guy L."/>
            <person name="Ettema T.J."/>
        </authorList>
    </citation>
    <scope>NUCLEOTIDE SEQUENCE</scope>
</reference>
<accession>A0A0F9HVY0</accession>
<sequence>MALFALFGVLRGFSVAAYST</sequence>
<gene>
    <name evidence="1" type="ORF">LCGC14_1951240</name>
</gene>
<dbReference type="AlphaFoldDB" id="A0A0F9HVY0"/>
<protein>
    <submittedName>
        <fullName evidence="1">Uncharacterized protein</fullName>
    </submittedName>
</protein>
<evidence type="ECO:0000313" key="1">
    <source>
        <dbReference type="EMBL" id="KKL85790.1"/>
    </source>
</evidence>
<proteinExistence type="predicted"/>
<dbReference type="EMBL" id="LAZR01021305">
    <property type="protein sequence ID" value="KKL85790.1"/>
    <property type="molecule type" value="Genomic_DNA"/>
</dbReference>
<name>A0A0F9HVY0_9ZZZZ</name>
<feature type="non-terminal residue" evidence="1">
    <location>
        <position position="20"/>
    </location>
</feature>
<comment type="caution">
    <text evidence="1">The sequence shown here is derived from an EMBL/GenBank/DDBJ whole genome shotgun (WGS) entry which is preliminary data.</text>
</comment>